<dbReference type="AlphaFoldDB" id="A0AAE3FN04"/>
<keyword evidence="1" id="KW-1133">Transmembrane helix</keyword>
<feature type="transmembrane region" description="Helical" evidence="1">
    <location>
        <begin position="159"/>
        <end position="180"/>
    </location>
</feature>
<dbReference type="InterPro" id="IPR009844">
    <property type="entry name" value="DUF1404"/>
</dbReference>
<reference evidence="2" key="1">
    <citation type="submission" date="2022-05" db="EMBL/GenBank/DDBJ databases">
        <title>Metagenome Sequencing of an Archaeal-Dominated Microbial Community from a Hot Spring at the Los Azufres Geothermal Field, Mexico.</title>
        <authorList>
            <person name="Marin-Paredes R."/>
            <person name="Martinez-Romero E."/>
            <person name="Servin-Garciduenas L.E."/>
        </authorList>
    </citation>
    <scope>NUCLEOTIDE SEQUENCE</scope>
    <source>
        <strain evidence="2">AZ1-454</strain>
    </source>
</reference>
<evidence type="ECO:0000313" key="2">
    <source>
        <dbReference type="EMBL" id="MCL7344949.1"/>
    </source>
</evidence>
<dbReference type="EMBL" id="JZWS02000085">
    <property type="protein sequence ID" value="MCL7344949.1"/>
    <property type="molecule type" value="Genomic_DNA"/>
</dbReference>
<gene>
    <name evidence="2" type="ORF">TQ35_010310</name>
</gene>
<organism evidence="2">
    <name type="scientific">Candidatus Aramenus sulfurataquae</name>
    <dbReference type="NCBI Taxonomy" id="1326980"/>
    <lineage>
        <taxon>Archaea</taxon>
        <taxon>Thermoproteota</taxon>
        <taxon>Thermoprotei</taxon>
        <taxon>Sulfolobales</taxon>
        <taxon>Sulfolobaceae</taxon>
        <taxon>Candidatus Aramenus</taxon>
    </lineage>
</organism>
<protein>
    <submittedName>
        <fullName evidence="2">DUF1404 domain-containing protein</fullName>
    </submittedName>
</protein>
<name>A0AAE3FN04_9CREN</name>
<feature type="transmembrane region" description="Helical" evidence="1">
    <location>
        <begin position="96"/>
        <end position="112"/>
    </location>
</feature>
<feature type="transmembrane region" description="Helical" evidence="1">
    <location>
        <begin position="119"/>
        <end position="139"/>
    </location>
</feature>
<sequence>MEILRDQLNWKNLSLPLIFLVVSLNPFTEEAEFHEQWLFMTTHYLLYIAGFLIGLKAIRGPIVFLLPGIALPVFWHVPPFFALAGAYLPWRVANDLTLFLAGISAGMTIYKLSNVIKILLFVLWMSADSVLSVVLIVGIPAYSDEAYSFSPFPVSQEPITGLVMFGIMTAVFVYVVVNLVKSIFHI</sequence>
<feature type="transmembrane region" description="Helical" evidence="1">
    <location>
        <begin position="62"/>
        <end position="90"/>
    </location>
</feature>
<keyword evidence="1" id="KW-0472">Membrane</keyword>
<accession>A0AAE3FN04</accession>
<feature type="transmembrane region" description="Helical" evidence="1">
    <location>
        <begin position="37"/>
        <end position="55"/>
    </location>
</feature>
<keyword evidence="1" id="KW-0812">Transmembrane</keyword>
<dbReference type="Pfam" id="PF07185">
    <property type="entry name" value="DUF1404"/>
    <property type="match status" value="1"/>
</dbReference>
<evidence type="ECO:0000256" key="1">
    <source>
        <dbReference type="SAM" id="Phobius"/>
    </source>
</evidence>
<comment type="caution">
    <text evidence="2">The sequence shown here is derived from an EMBL/GenBank/DDBJ whole genome shotgun (WGS) entry which is preliminary data.</text>
</comment>
<proteinExistence type="predicted"/>